<sequence>MNINEPDWDEADEDAFEGPDAYVEGDDVDEDIGDALEMDIENAQDDVETHDDGEPLPIAHIQALVFRERVLRMIVPRRRPTLNPYYRTGQYMDGEDESDEGGNNAQPRGNSWFQQVTKPQKAGMELLMSGEFGQVESKVRSRAGQRSIPTILKRRAASTRHLCKEIVSADLVPNTNGTVVANYDDNIYSGQFSSDSSFYYTCGQDFKLHIYDMTSSPSLKTAESIRQRRLTSSHGPSDHDTTMKVMKIIQGVHGQWTITDSHLSPNNERMIYSSITSTVYMTNIHEEDPAQIPLHFADNSRNRGWTLGDVGRFGIYSCRFSADGNEVIAGGNGNIFVYDLGAHKRTVKIVAHGDDVNSCCWADTASGNVLISASDDTFLKVWDRRSLGSSPKPSGVLIGHTEGITYVSAKGDGRYIISNGKDQAVRLWDLRKMRTNNELEAVESKHFGVSGYDYRYGNYRKPRYHAHPQDCSVMAYRGHVVFKTLIRCHFSPAETTGGQYIYSGSADGKIHIWSLDGQVVQILDRTHTLPIAFDPSAPEPPPKSHGRGHPVCVRDVSWHGKEPVILSAGWEGGRVGQSSVARHEWKGLGKMSLEDLVTKNSAEGEQQGERRSLRRSARLNSMPGHFAGITDDDDDEEDDENYTD</sequence>
<feature type="region of interest" description="Disordered" evidence="4">
    <location>
        <begin position="85"/>
        <end position="110"/>
    </location>
</feature>
<dbReference type="PANTHER" id="PTHR19847">
    <property type="entry name" value="DDB1- AND CUL4-ASSOCIATED FACTOR 11"/>
    <property type="match status" value="1"/>
</dbReference>
<evidence type="ECO:0000256" key="3">
    <source>
        <dbReference type="PROSITE-ProRule" id="PRU00221"/>
    </source>
</evidence>
<dbReference type="GO" id="GO:0043161">
    <property type="term" value="P:proteasome-mediated ubiquitin-dependent protein catabolic process"/>
    <property type="evidence" value="ECO:0007669"/>
    <property type="project" value="TreeGrafter"/>
</dbReference>
<dbReference type="InterPro" id="IPR051859">
    <property type="entry name" value="DCAF"/>
</dbReference>
<evidence type="ECO:0000313" key="5">
    <source>
        <dbReference type="EMBL" id="TDL28344.1"/>
    </source>
</evidence>
<dbReference type="PROSITE" id="PS50082">
    <property type="entry name" value="WD_REPEATS_2"/>
    <property type="match status" value="2"/>
</dbReference>
<dbReference type="GO" id="GO:0080008">
    <property type="term" value="C:Cul4-RING E3 ubiquitin ligase complex"/>
    <property type="evidence" value="ECO:0007669"/>
    <property type="project" value="TreeGrafter"/>
</dbReference>
<reference evidence="5 6" key="1">
    <citation type="submission" date="2018-06" db="EMBL/GenBank/DDBJ databases">
        <title>A transcriptomic atlas of mushroom development highlights an independent origin of complex multicellularity.</title>
        <authorList>
            <consortium name="DOE Joint Genome Institute"/>
            <person name="Krizsan K."/>
            <person name="Almasi E."/>
            <person name="Merenyi Z."/>
            <person name="Sahu N."/>
            <person name="Viragh M."/>
            <person name="Koszo T."/>
            <person name="Mondo S."/>
            <person name="Kiss B."/>
            <person name="Balint B."/>
            <person name="Kues U."/>
            <person name="Barry K."/>
            <person name="Hegedus J.C."/>
            <person name="Henrissat B."/>
            <person name="Johnson J."/>
            <person name="Lipzen A."/>
            <person name="Ohm R."/>
            <person name="Nagy I."/>
            <person name="Pangilinan J."/>
            <person name="Yan J."/>
            <person name="Xiong Y."/>
            <person name="Grigoriev I.V."/>
            <person name="Hibbett D.S."/>
            <person name="Nagy L.G."/>
        </authorList>
    </citation>
    <scope>NUCLEOTIDE SEQUENCE [LARGE SCALE GENOMIC DNA]</scope>
    <source>
        <strain evidence="5 6">SZMC22713</strain>
    </source>
</reference>
<dbReference type="Proteomes" id="UP000294933">
    <property type="component" value="Unassembled WGS sequence"/>
</dbReference>
<feature type="region of interest" description="Disordered" evidence="4">
    <location>
        <begin position="1"/>
        <end position="27"/>
    </location>
</feature>
<keyword evidence="6" id="KW-1185">Reference proteome</keyword>
<feature type="repeat" description="WD" evidence="3">
    <location>
        <begin position="349"/>
        <end position="383"/>
    </location>
</feature>
<dbReference type="InterPro" id="IPR001680">
    <property type="entry name" value="WD40_rpt"/>
</dbReference>
<evidence type="ECO:0000256" key="1">
    <source>
        <dbReference type="ARBA" id="ARBA00022574"/>
    </source>
</evidence>
<feature type="compositionally biased region" description="Polar residues" evidence="4">
    <location>
        <begin position="101"/>
        <end position="110"/>
    </location>
</feature>
<protein>
    <submittedName>
        <fullName evidence="5">WD40 repeat-like protein</fullName>
    </submittedName>
</protein>
<dbReference type="Pfam" id="PF00400">
    <property type="entry name" value="WD40"/>
    <property type="match status" value="4"/>
</dbReference>
<dbReference type="SUPFAM" id="SSF50978">
    <property type="entry name" value="WD40 repeat-like"/>
    <property type="match status" value="1"/>
</dbReference>
<dbReference type="InterPro" id="IPR036322">
    <property type="entry name" value="WD40_repeat_dom_sf"/>
</dbReference>
<proteinExistence type="predicted"/>
<feature type="repeat" description="WD" evidence="3">
    <location>
        <begin position="397"/>
        <end position="438"/>
    </location>
</feature>
<feature type="region of interest" description="Disordered" evidence="4">
    <location>
        <begin position="599"/>
        <end position="644"/>
    </location>
</feature>
<dbReference type="InterPro" id="IPR015943">
    <property type="entry name" value="WD40/YVTN_repeat-like_dom_sf"/>
</dbReference>
<dbReference type="PANTHER" id="PTHR19847:SF7">
    <property type="entry name" value="DDB1- AND CUL4-ASSOCIATED FACTOR 11"/>
    <property type="match status" value="1"/>
</dbReference>
<dbReference type="SMART" id="SM00320">
    <property type="entry name" value="WD40"/>
    <property type="match status" value="7"/>
</dbReference>
<dbReference type="OrthoDB" id="63070at2759"/>
<evidence type="ECO:0000256" key="2">
    <source>
        <dbReference type="ARBA" id="ARBA00022737"/>
    </source>
</evidence>
<dbReference type="InterPro" id="IPR020472">
    <property type="entry name" value="WD40_PAC1"/>
</dbReference>
<dbReference type="AlphaFoldDB" id="A0A4Y7QL09"/>
<organism evidence="5 6">
    <name type="scientific">Rickenella mellea</name>
    <dbReference type="NCBI Taxonomy" id="50990"/>
    <lineage>
        <taxon>Eukaryota</taxon>
        <taxon>Fungi</taxon>
        <taxon>Dikarya</taxon>
        <taxon>Basidiomycota</taxon>
        <taxon>Agaricomycotina</taxon>
        <taxon>Agaricomycetes</taxon>
        <taxon>Hymenochaetales</taxon>
        <taxon>Rickenellaceae</taxon>
        <taxon>Rickenella</taxon>
    </lineage>
</organism>
<feature type="region of interest" description="Disordered" evidence="4">
    <location>
        <begin position="531"/>
        <end position="550"/>
    </location>
</feature>
<dbReference type="VEuPathDB" id="FungiDB:BD410DRAFT_780840"/>
<evidence type="ECO:0000313" key="6">
    <source>
        <dbReference type="Proteomes" id="UP000294933"/>
    </source>
</evidence>
<dbReference type="EMBL" id="ML170157">
    <property type="protein sequence ID" value="TDL28344.1"/>
    <property type="molecule type" value="Genomic_DNA"/>
</dbReference>
<dbReference type="Gene3D" id="2.130.10.10">
    <property type="entry name" value="YVTN repeat-like/Quinoprotein amine dehydrogenase"/>
    <property type="match status" value="2"/>
</dbReference>
<dbReference type="PRINTS" id="PR00320">
    <property type="entry name" value="GPROTEINBRPT"/>
</dbReference>
<name>A0A4Y7QL09_9AGAM</name>
<keyword evidence="2" id="KW-0677">Repeat</keyword>
<gene>
    <name evidence="5" type="ORF">BD410DRAFT_780840</name>
</gene>
<evidence type="ECO:0000256" key="4">
    <source>
        <dbReference type="SAM" id="MobiDB-lite"/>
    </source>
</evidence>
<feature type="compositionally biased region" description="Acidic residues" evidence="4">
    <location>
        <begin position="630"/>
        <end position="644"/>
    </location>
</feature>
<keyword evidence="1 3" id="KW-0853">WD repeat</keyword>
<accession>A0A4Y7QL09</accession>
<dbReference type="PROSITE" id="PS50294">
    <property type="entry name" value="WD_REPEATS_REGION"/>
    <property type="match status" value="2"/>
</dbReference>
<dbReference type="STRING" id="50990.A0A4Y7QL09"/>